<sequence>MEQHLRSAGRRRNVSRPESIAGGQPQMPRVSKLPGQLLQFRPGSPECNGFHPPLDQFCRNGRARAAGSS</sequence>
<comment type="caution">
    <text evidence="2">The sequence shown here is derived from an EMBL/GenBank/DDBJ whole genome shotgun (WGS) entry which is preliminary data.</text>
</comment>
<dbReference type="EMBL" id="BORW01000013">
    <property type="protein sequence ID" value="GIO67953.1"/>
    <property type="molecule type" value="Genomic_DNA"/>
</dbReference>
<name>A0ABQ4LYE8_9BACL</name>
<feature type="region of interest" description="Disordered" evidence="1">
    <location>
        <begin position="1"/>
        <end position="36"/>
    </location>
</feature>
<protein>
    <submittedName>
        <fullName evidence="2">Uncharacterized protein</fullName>
    </submittedName>
</protein>
<evidence type="ECO:0000313" key="3">
    <source>
        <dbReference type="Proteomes" id="UP000680638"/>
    </source>
</evidence>
<organism evidence="2 3">
    <name type="scientific">Paenibacillus cookii</name>
    <dbReference type="NCBI Taxonomy" id="157839"/>
    <lineage>
        <taxon>Bacteria</taxon>
        <taxon>Bacillati</taxon>
        <taxon>Bacillota</taxon>
        <taxon>Bacilli</taxon>
        <taxon>Bacillales</taxon>
        <taxon>Paenibacillaceae</taxon>
        <taxon>Paenibacillus</taxon>
    </lineage>
</organism>
<gene>
    <name evidence="2" type="ORF">J21TS3_27740</name>
</gene>
<keyword evidence="3" id="KW-1185">Reference proteome</keyword>
<reference evidence="2 3" key="1">
    <citation type="submission" date="2021-03" db="EMBL/GenBank/DDBJ databases">
        <title>Antimicrobial resistance genes in bacteria isolated from Japanese honey, and their potential for conferring macrolide and lincosamide resistance in the American foulbrood pathogen Paenibacillus larvae.</title>
        <authorList>
            <person name="Okamoto M."/>
            <person name="Kumagai M."/>
            <person name="Kanamori H."/>
            <person name="Takamatsu D."/>
        </authorList>
    </citation>
    <scope>NUCLEOTIDE SEQUENCE [LARGE SCALE GENOMIC DNA]</scope>
    <source>
        <strain evidence="2 3">J21TS3</strain>
    </source>
</reference>
<dbReference type="Proteomes" id="UP000680638">
    <property type="component" value="Unassembled WGS sequence"/>
</dbReference>
<accession>A0ABQ4LYE8</accession>
<proteinExistence type="predicted"/>
<evidence type="ECO:0000313" key="2">
    <source>
        <dbReference type="EMBL" id="GIO67953.1"/>
    </source>
</evidence>
<evidence type="ECO:0000256" key="1">
    <source>
        <dbReference type="SAM" id="MobiDB-lite"/>
    </source>
</evidence>